<evidence type="ECO:0008006" key="5">
    <source>
        <dbReference type="Google" id="ProtNLM"/>
    </source>
</evidence>
<keyword evidence="4" id="KW-1185">Reference proteome</keyword>
<feature type="chain" id="PRO_5013007670" description="Adhesin" evidence="2">
    <location>
        <begin position="23"/>
        <end position="290"/>
    </location>
</feature>
<evidence type="ECO:0000313" key="3">
    <source>
        <dbReference type="EMBL" id="SNC66212.1"/>
    </source>
</evidence>
<gene>
    <name evidence="3" type="ORF">SAMN06265337_1535</name>
</gene>
<evidence type="ECO:0000256" key="2">
    <source>
        <dbReference type="SAM" id="SignalP"/>
    </source>
</evidence>
<protein>
    <recommendedName>
        <fullName evidence="5">Adhesin</fullName>
    </recommendedName>
</protein>
<feature type="compositionally biased region" description="Polar residues" evidence="1">
    <location>
        <begin position="267"/>
        <end position="284"/>
    </location>
</feature>
<proteinExistence type="predicted"/>
<evidence type="ECO:0000313" key="4">
    <source>
        <dbReference type="Proteomes" id="UP000198131"/>
    </source>
</evidence>
<sequence>MKPLLPLLLIAVSVMTSSAALAQTAPVPAFTLSCSGLTAKNPLQKQFCEIRTLTLAAPAAGTPLTLDARPGGSITVRGWSGTDVRVQALVEGRAATAEAAKALAASVQISSESNKLLAARPNGATEGWSVSYEVFVPTQTGLSLQAQNGGIHIENVQGIISFLTMNGGVTLAGVGGEVKGSTTNGGLTIRLTGDTWSGGALDVNTVNGSIKCELPATYSATLTARTVHGRVQAQLAAGNRKSLQPHNLTTTLGQGGPQLRMGTVNGSVEVQQEGSAKPTKVSSSEPKKEG</sequence>
<dbReference type="PROSITE" id="PS51257">
    <property type="entry name" value="PROKAR_LIPOPROTEIN"/>
    <property type="match status" value="1"/>
</dbReference>
<evidence type="ECO:0000256" key="1">
    <source>
        <dbReference type="SAM" id="MobiDB-lite"/>
    </source>
</evidence>
<dbReference type="EMBL" id="FYEW01000001">
    <property type="protein sequence ID" value="SNC66212.1"/>
    <property type="molecule type" value="Genomic_DNA"/>
</dbReference>
<feature type="region of interest" description="Disordered" evidence="1">
    <location>
        <begin position="267"/>
        <end position="290"/>
    </location>
</feature>
<reference evidence="4" key="1">
    <citation type="submission" date="2017-06" db="EMBL/GenBank/DDBJ databases">
        <authorList>
            <person name="Varghese N."/>
            <person name="Submissions S."/>
        </authorList>
    </citation>
    <scope>NUCLEOTIDE SEQUENCE [LARGE SCALE GENOMIC DNA]</scope>
    <source>
        <strain evidence="4">DSM 11116</strain>
    </source>
</reference>
<accession>A0A212TJL8</accession>
<keyword evidence="2" id="KW-0732">Signal</keyword>
<organism evidence="3 4">
    <name type="scientific">Hymenobacter gelipurpurascens</name>
    <dbReference type="NCBI Taxonomy" id="89968"/>
    <lineage>
        <taxon>Bacteria</taxon>
        <taxon>Pseudomonadati</taxon>
        <taxon>Bacteroidota</taxon>
        <taxon>Cytophagia</taxon>
        <taxon>Cytophagales</taxon>
        <taxon>Hymenobacteraceae</taxon>
        <taxon>Hymenobacter</taxon>
    </lineage>
</organism>
<feature type="signal peptide" evidence="2">
    <location>
        <begin position="1"/>
        <end position="22"/>
    </location>
</feature>
<dbReference type="Proteomes" id="UP000198131">
    <property type="component" value="Unassembled WGS sequence"/>
</dbReference>
<name>A0A212TJL8_9BACT</name>
<dbReference type="AlphaFoldDB" id="A0A212TJL8"/>